<dbReference type="InterPro" id="IPR045062">
    <property type="entry name" value="Cyt_c_biogenesis_CcsA/CcmC"/>
</dbReference>
<evidence type="ECO:0000256" key="5">
    <source>
        <dbReference type="ARBA" id="ARBA00023136"/>
    </source>
</evidence>
<dbReference type="GO" id="GO:0017004">
    <property type="term" value="P:cytochrome complex assembly"/>
    <property type="evidence" value="ECO:0007669"/>
    <property type="project" value="UniProtKB-KW"/>
</dbReference>
<feature type="transmembrane region" description="Helical" evidence="6">
    <location>
        <begin position="220"/>
        <end position="239"/>
    </location>
</feature>
<evidence type="ECO:0000256" key="4">
    <source>
        <dbReference type="ARBA" id="ARBA00022989"/>
    </source>
</evidence>
<name>S0G5J3_9BACT</name>
<dbReference type="Proteomes" id="UP000014216">
    <property type="component" value="Unassembled WGS sequence"/>
</dbReference>
<dbReference type="PANTHER" id="PTHR30071:SF1">
    <property type="entry name" value="CYTOCHROME B_B6 PROTEIN-RELATED"/>
    <property type="match status" value="1"/>
</dbReference>
<comment type="caution">
    <text evidence="8">The sequence shown here is derived from an EMBL/GenBank/DDBJ whole genome shotgun (WGS) entry which is preliminary data.</text>
</comment>
<dbReference type="GO" id="GO:0020037">
    <property type="term" value="F:heme binding"/>
    <property type="evidence" value="ECO:0007669"/>
    <property type="project" value="InterPro"/>
</dbReference>
<dbReference type="InterPro" id="IPR002541">
    <property type="entry name" value="Cyt_c_assembly"/>
</dbReference>
<keyword evidence="5 6" id="KW-0472">Membrane</keyword>
<dbReference type="PANTHER" id="PTHR30071">
    <property type="entry name" value="HEME EXPORTER PROTEIN C"/>
    <property type="match status" value="1"/>
</dbReference>
<keyword evidence="9" id="KW-1185">Reference proteome</keyword>
<dbReference type="EMBL" id="APJX01000001">
    <property type="protein sequence ID" value="EMS81154.1"/>
    <property type="molecule type" value="Genomic_DNA"/>
</dbReference>
<reference evidence="8 9" key="1">
    <citation type="journal article" date="2013" name="Genome Announc.">
        <title>Draft Genome Sequence of Desulfotignum phosphitoxidans DSM 13687 Strain FiPS-3.</title>
        <authorList>
            <person name="Poehlein A."/>
            <person name="Daniel R."/>
            <person name="Simeonova D.D."/>
        </authorList>
    </citation>
    <scope>NUCLEOTIDE SEQUENCE [LARGE SCALE GENOMIC DNA]</scope>
    <source>
        <strain evidence="8 9">DSM 13687</strain>
    </source>
</reference>
<keyword evidence="4 6" id="KW-1133">Transmembrane helix</keyword>
<evidence type="ECO:0000259" key="7">
    <source>
        <dbReference type="Pfam" id="PF01578"/>
    </source>
</evidence>
<evidence type="ECO:0000256" key="2">
    <source>
        <dbReference type="ARBA" id="ARBA00022692"/>
    </source>
</evidence>
<dbReference type="Pfam" id="PF01578">
    <property type="entry name" value="Cytochrom_C_asm"/>
    <property type="match status" value="1"/>
</dbReference>
<dbReference type="AlphaFoldDB" id="S0G5J3"/>
<dbReference type="OrthoDB" id="9814290at2"/>
<evidence type="ECO:0000313" key="9">
    <source>
        <dbReference type="Proteomes" id="UP000014216"/>
    </source>
</evidence>
<feature type="transmembrane region" description="Helical" evidence="6">
    <location>
        <begin position="96"/>
        <end position="114"/>
    </location>
</feature>
<evidence type="ECO:0000256" key="1">
    <source>
        <dbReference type="ARBA" id="ARBA00004141"/>
    </source>
</evidence>
<proteinExistence type="predicted"/>
<dbReference type="RefSeq" id="WP_006963814.1">
    <property type="nucleotide sequence ID" value="NZ_APJX01000001.1"/>
</dbReference>
<sequence length="277" mass="30658">MGVQTGNTLLQIAFLLYVSSLAGYLVFLVRQKDRIQKISFYLIAMGVGIHLAGMLTLGVTIKGLPVQNLVQSLSMAALALGAMFLYVQYKFNLKMLGLFAALILSITMLSALVLPDTQAPPNDAFKGVWFYCHILLIFAGDAALGLACGAGILYLLQEKGIKARNPGFFFKRLPSLDFLDDVSHACITTGFFLLTLGLVTGFVYAKVLWGHFWSWDFKEVFSLGAWFVYAVLLHLRFYAGWRGRKSAIMTIVGFAIIVFTFLGVNLFLGGHHQEFTK</sequence>
<feature type="transmembrane region" description="Helical" evidence="6">
    <location>
        <begin position="182"/>
        <end position="205"/>
    </location>
</feature>
<feature type="transmembrane region" description="Helical" evidence="6">
    <location>
        <begin position="41"/>
        <end position="63"/>
    </location>
</feature>
<feature type="domain" description="Cytochrome c assembly protein" evidence="7">
    <location>
        <begin position="68"/>
        <end position="268"/>
    </location>
</feature>
<comment type="subcellular location">
    <subcellularLocation>
        <location evidence="1">Membrane</location>
        <topology evidence="1">Multi-pass membrane protein</topology>
    </subcellularLocation>
</comment>
<keyword evidence="2 6" id="KW-0812">Transmembrane</keyword>
<accession>S0G5J3</accession>
<gene>
    <name evidence="8" type="primary">ccmC</name>
    <name evidence="8" type="ORF">Dpo_1c02930</name>
</gene>
<feature type="transmembrane region" description="Helical" evidence="6">
    <location>
        <begin position="134"/>
        <end position="156"/>
    </location>
</feature>
<evidence type="ECO:0000256" key="6">
    <source>
        <dbReference type="SAM" id="Phobius"/>
    </source>
</evidence>
<evidence type="ECO:0000256" key="3">
    <source>
        <dbReference type="ARBA" id="ARBA00022748"/>
    </source>
</evidence>
<protein>
    <submittedName>
        <fullName evidence="8">Cytochrome c assembly protein CcmC</fullName>
    </submittedName>
</protein>
<organism evidence="8 9">
    <name type="scientific">Desulfotignum phosphitoxidans DSM 13687</name>
    <dbReference type="NCBI Taxonomy" id="1286635"/>
    <lineage>
        <taxon>Bacteria</taxon>
        <taxon>Pseudomonadati</taxon>
        <taxon>Thermodesulfobacteriota</taxon>
        <taxon>Desulfobacteria</taxon>
        <taxon>Desulfobacterales</taxon>
        <taxon>Desulfobacteraceae</taxon>
        <taxon>Desulfotignum</taxon>
    </lineage>
</organism>
<feature type="transmembrane region" description="Helical" evidence="6">
    <location>
        <begin position="69"/>
        <end position="89"/>
    </location>
</feature>
<dbReference type="GO" id="GO:0005886">
    <property type="term" value="C:plasma membrane"/>
    <property type="evidence" value="ECO:0007669"/>
    <property type="project" value="TreeGrafter"/>
</dbReference>
<feature type="transmembrane region" description="Helical" evidence="6">
    <location>
        <begin position="12"/>
        <end position="29"/>
    </location>
</feature>
<feature type="transmembrane region" description="Helical" evidence="6">
    <location>
        <begin position="246"/>
        <end position="268"/>
    </location>
</feature>
<keyword evidence="3" id="KW-0201">Cytochrome c-type biogenesis</keyword>
<evidence type="ECO:0000313" key="8">
    <source>
        <dbReference type="EMBL" id="EMS81154.1"/>
    </source>
</evidence>